<dbReference type="GO" id="GO:0016740">
    <property type="term" value="F:transferase activity"/>
    <property type="evidence" value="ECO:0007669"/>
    <property type="project" value="UniProtKB-KW"/>
</dbReference>
<sequence length="929" mass="106146">MKPSADAPSWRALPGKEQSIFKHMMVREGHDSLLSAFLPTAWWCYFSPPSVESPPSRSTDLMNDCVESCEFLAQWLYEQKHNKKALKQADLILKKFPEHGETLSMKGLILSNMGNDKKQDAYDYAKRGLRADITNCVCWHVLGLLYRQDKDYAEASKCFVQTLRLDPNNYQAMRDLAHLQIHERNLQGFLETRRHILKARSRFIREWAAFAVANHLVGRLTIAQDILGEMENQFGESRDLDPFEKSEIMLYKATLLEEMGEYRKCYDFLAQREADILDETSLLEMQGRMSIFLRDYEKGRAAYKRLIESNKDNERYILGFMACDEDARIRELFALPSCSLNGAIGKADSMDFRKNLKQLQGGKIFQSTANAYVCLMPGSLRSSGEDGSGWLESCFTSQADRESRLQDPELHPVSGWKPWQTPKAPPSFRLVRIPPDEIQDAISKYFSGLRDTYAPFPVVDYLQLSFLFGDRFVSALDRFLRPQLRKGVVSLFSALRRLYTRNRAHLIGSVLESYVQHLEMSPSTFGPPLGLQSEKREDIASATEQQGEMATCLLYAYMLLAQHYDFTGRTEKALQTIQKAIDHTPTFADLYLVKGRIFKHAGAYHEACELHEKARNLDLADRYMNSKACSYMLRVNRTDEAKAVARLFTRQSETEDTPDTQCMWFELKLGKAFMRRAEYGDALTELHATLRHFEEIHEDQIDFHPYCLRKSTFRAYVSFLRMQDKVWSHRYFRDAGYAALEIYFSLHDGATMAMVLALARLSKLSVHVGRTNCELLPLLYHFSRKADIASFPEEMREMAASALTAAYGQPVCLSTESLRAAGDALMNELTKKCIEDPYDFVIRRRAFEALHFAGEQLTPDSPLCTFQSLPPCPERGSSEGPIPPEQTPTLADCEELLRKLQQLPGQAAACEKLKAACRDRFPLSEALKA</sequence>
<organism evidence="4 5">
    <name type="scientific">Cyclospora cayetanensis</name>
    <dbReference type="NCBI Taxonomy" id="88456"/>
    <lineage>
        <taxon>Eukaryota</taxon>
        <taxon>Sar</taxon>
        <taxon>Alveolata</taxon>
        <taxon>Apicomplexa</taxon>
        <taxon>Conoidasida</taxon>
        <taxon>Coccidia</taxon>
        <taxon>Eucoccidiorida</taxon>
        <taxon>Eimeriorina</taxon>
        <taxon>Eimeriidae</taxon>
        <taxon>Cyclospora</taxon>
    </lineage>
</organism>
<proteinExistence type="predicted"/>
<comment type="caution">
    <text evidence="4">The sequence shown here is derived from an EMBL/GenBank/DDBJ whole genome shotgun (WGS) entry which is preliminary data.</text>
</comment>
<dbReference type="SUPFAM" id="SSF48452">
    <property type="entry name" value="TPR-like"/>
    <property type="match status" value="1"/>
</dbReference>
<dbReference type="InterPro" id="IPR013105">
    <property type="entry name" value="TPR_2"/>
</dbReference>
<protein>
    <submittedName>
        <fullName evidence="4">N-terminal acetyltransferase complex subunit</fullName>
    </submittedName>
</protein>
<keyword evidence="5" id="KW-1185">Reference proteome</keyword>
<keyword evidence="1" id="KW-0677">Repeat</keyword>
<dbReference type="PANTHER" id="PTHR22767:SF2">
    <property type="entry name" value="N(ALPHA)-ACETYLTRANSFERASE 15_16, ISOFORM A"/>
    <property type="match status" value="1"/>
</dbReference>
<dbReference type="EMBL" id="JROU02001365">
    <property type="protein sequence ID" value="OEH76689.1"/>
    <property type="molecule type" value="Genomic_DNA"/>
</dbReference>
<dbReference type="Gene3D" id="1.25.40.1040">
    <property type="match status" value="2"/>
</dbReference>
<dbReference type="PROSITE" id="PS50005">
    <property type="entry name" value="TPR"/>
    <property type="match status" value="2"/>
</dbReference>
<dbReference type="VEuPathDB" id="ToxoDB:LOC34617699"/>
<evidence type="ECO:0000256" key="3">
    <source>
        <dbReference type="PROSITE-ProRule" id="PRU00339"/>
    </source>
</evidence>
<dbReference type="Gene3D" id="1.25.40.1010">
    <property type="match status" value="1"/>
</dbReference>
<keyword evidence="2 3" id="KW-0802">TPR repeat</keyword>
<dbReference type="Pfam" id="PF07719">
    <property type="entry name" value="TPR_2"/>
    <property type="match status" value="1"/>
</dbReference>
<accession>A0A1D3CZW2</accession>
<dbReference type="SMART" id="SM00028">
    <property type="entry name" value="TPR"/>
    <property type="match status" value="6"/>
</dbReference>
<dbReference type="InterPro" id="IPR011990">
    <property type="entry name" value="TPR-like_helical_dom_sf"/>
</dbReference>
<dbReference type="Pfam" id="PF12569">
    <property type="entry name" value="NatA_aux_su"/>
    <property type="match status" value="2"/>
</dbReference>
<feature type="repeat" description="TPR" evidence="3">
    <location>
        <begin position="554"/>
        <end position="587"/>
    </location>
</feature>
<dbReference type="InParanoid" id="A0A1D3CZW2"/>
<evidence type="ECO:0000313" key="4">
    <source>
        <dbReference type="EMBL" id="OEH76689.1"/>
    </source>
</evidence>
<dbReference type="InterPro" id="IPR021183">
    <property type="entry name" value="NatA_aux_su"/>
</dbReference>
<evidence type="ECO:0000256" key="1">
    <source>
        <dbReference type="ARBA" id="ARBA00022737"/>
    </source>
</evidence>
<dbReference type="AlphaFoldDB" id="A0A1D3CZW2"/>
<evidence type="ECO:0000256" key="2">
    <source>
        <dbReference type="ARBA" id="ARBA00022803"/>
    </source>
</evidence>
<dbReference type="InterPro" id="IPR019734">
    <property type="entry name" value="TPR_rpt"/>
</dbReference>
<evidence type="ECO:0000313" key="5">
    <source>
        <dbReference type="Proteomes" id="UP000095192"/>
    </source>
</evidence>
<feature type="repeat" description="TPR" evidence="3">
    <location>
        <begin position="136"/>
        <end position="169"/>
    </location>
</feature>
<dbReference type="VEuPathDB" id="ToxoDB:cyc_00534"/>
<dbReference type="Proteomes" id="UP000095192">
    <property type="component" value="Unassembled WGS sequence"/>
</dbReference>
<dbReference type="PANTHER" id="PTHR22767">
    <property type="entry name" value="N-TERMINAL ACETYLTRANSFERASE-RELATED"/>
    <property type="match status" value="1"/>
</dbReference>
<dbReference type="GO" id="GO:0005737">
    <property type="term" value="C:cytoplasm"/>
    <property type="evidence" value="ECO:0007669"/>
    <property type="project" value="UniProtKB-ARBA"/>
</dbReference>
<gene>
    <name evidence="4" type="ORF">cyc_00534</name>
</gene>
<name>A0A1D3CZW2_9EIME</name>
<dbReference type="FunCoup" id="A0A1D3CZW2">
    <property type="interactions" value="297"/>
</dbReference>
<reference evidence="4 5" key="1">
    <citation type="journal article" date="2016" name="BMC Genomics">
        <title>Comparative genomics reveals Cyclospora cayetanensis possesses coccidia-like metabolism and invasion components but unique surface antigens.</title>
        <authorList>
            <person name="Liu S."/>
            <person name="Wang L."/>
            <person name="Zheng H."/>
            <person name="Xu Z."/>
            <person name="Roellig D.M."/>
            <person name="Li N."/>
            <person name="Frace M.A."/>
            <person name="Tang K."/>
            <person name="Arrowood M.J."/>
            <person name="Moss D.M."/>
            <person name="Zhang L."/>
            <person name="Feng Y."/>
            <person name="Xiao L."/>
        </authorList>
    </citation>
    <scope>NUCLEOTIDE SEQUENCE [LARGE SCALE GENOMIC DNA]</scope>
    <source>
        <strain evidence="4 5">CHN_HEN01</strain>
    </source>
</reference>